<feature type="domain" description="Ketoreductase" evidence="3">
    <location>
        <begin position="29"/>
        <end position="208"/>
    </location>
</feature>
<proteinExistence type="inferred from homology"/>
<evidence type="ECO:0000256" key="1">
    <source>
        <dbReference type="ARBA" id="ARBA00006484"/>
    </source>
</evidence>
<dbReference type="EMBL" id="FPAB01000002">
    <property type="protein sequence ID" value="SFS54480.1"/>
    <property type="molecule type" value="Genomic_DNA"/>
</dbReference>
<evidence type="ECO:0000313" key="4">
    <source>
        <dbReference type="EMBL" id="SFS54480.1"/>
    </source>
</evidence>
<dbReference type="STRING" id="1176198.SAMN05444716_102181"/>
<comment type="similarity">
    <text evidence="1">Belongs to the short-chain dehydrogenases/reductases (SDR) family.</text>
</comment>
<dbReference type="AlphaFoldDB" id="A0A1I6QPX8"/>
<sequence length="262" mass="27146">MSRDLTAHDQYRYPNSERGTTVHEVDGEKAVLVTGAASGMGQSVARRFAEGGWQVLAVDRDAAALAQGAREVGESFVPLAADVTDRAGLQHQLVGALGSAPLRAVVNAAGIYPPTRLDDFTEELYRRIFDVNVLGTLNVTAVTTPLLAAAGGGAVVNFASVDAFAVSPGQLLYSASKAAVVSLTKSLAVELAPDNITVNAVAPGWVDTPGNAATGRMADVAAGIPLRRVARPEEIADWVWALVHGGYVTGESLVIAGGSVMR</sequence>
<dbReference type="InterPro" id="IPR057326">
    <property type="entry name" value="KR_dom"/>
</dbReference>
<keyword evidence="2" id="KW-0560">Oxidoreductase</keyword>
<dbReference type="PRINTS" id="PR00081">
    <property type="entry name" value="GDHRDH"/>
</dbReference>
<dbReference type="GO" id="GO:0016491">
    <property type="term" value="F:oxidoreductase activity"/>
    <property type="evidence" value="ECO:0007669"/>
    <property type="project" value="UniProtKB-KW"/>
</dbReference>
<reference evidence="5" key="1">
    <citation type="submission" date="2016-10" db="EMBL/GenBank/DDBJ databases">
        <authorList>
            <person name="Varghese N."/>
            <person name="Submissions S."/>
        </authorList>
    </citation>
    <scope>NUCLEOTIDE SEQUENCE [LARGE SCALE GENOMIC DNA]</scope>
    <source>
        <strain evidence="5">CGMCC 4.7047</strain>
    </source>
</reference>
<dbReference type="InterPro" id="IPR020904">
    <property type="entry name" value="Sc_DH/Rdtase_CS"/>
</dbReference>
<dbReference type="InterPro" id="IPR036291">
    <property type="entry name" value="NAD(P)-bd_dom_sf"/>
</dbReference>
<dbReference type="PANTHER" id="PTHR43477">
    <property type="entry name" value="DIHYDROANTICAPSIN 7-DEHYDROGENASE"/>
    <property type="match status" value="1"/>
</dbReference>
<evidence type="ECO:0000259" key="3">
    <source>
        <dbReference type="SMART" id="SM00822"/>
    </source>
</evidence>
<protein>
    <submittedName>
        <fullName evidence="4">3-oxoacyl-[acyl-carrier protein] reductase</fullName>
    </submittedName>
</protein>
<dbReference type="Gene3D" id="3.40.50.720">
    <property type="entry name" value="NAD(P)-binding Rossmann-like Domain"/>
    <property type="match status" value="1"/>
</dbReference>
<dbReference type="PANTHER" id="PTHR43477:SF1">
    <property type="entry name" value="DIHYDROANTICAPSIN 7-DEHYDROGENASE"/>
    <property type="match status" value="1"/>
</dbReference>
<evidence type="ECO:0000256" key="2">
    <source>
        <dbReference type="ARBA" id="ARBA00023002"/>
    </source>
</evidence>
<gene>
    <name evidence="4" type="ORF">SAMN05444716_102181</name>
</gene>
<dbReference type="PROSITE" id="PS00061">
    <property type="entry name" value="ADH_SHORT"/>
    <property type="match status" value="1"/>
</dbReference>
<dbReference type="CDD" id="cd05233">
    <property type="entry name" value="SDR_c"/>
    <property type="match status" value="1"/>
</dbReference>
<dbReference type="SUPFAM" id="SSF51735">
    <property type="entry name" value="NAD(P)-binding Rossmann-fold domains"/>
    <property type="match status" value="1"/>
</dbReference>
<dbReference type="SMART" id="SM00822">
    <property type="entry name" value="PKS_KR"/>
    <property type="match status" value="1"/>
</dbReference>
<keyword evidence="5" id="KW-1185">Reference proteome</keyword>
<dbReference type="Proteomes" id="UP000198873">
    <property type="component" value="Unassembled WGS sequence"/>
</dbReference>
<evidence type="ECO:0000313" key="5">
    <source>
        <dbReference type="Proteomes" id="UP000198873"/>
    </source>
</evidence>
<dbReference type="FunFam" id="3.40.50.720:FF:000084">
    <property type="entry name" value="Short-chain dehydrogenase reductase"/>
    <property type="match status" value="1"/>
</dbReference>
<name>A0A1I6QPX8_9ACTN</name>
<organism evidence="4 5">
    <name type="scientific">Streptomyces harbinensis</name>
    <dbReference type="NCBI Taxonomy" id="1176198"/>
    <lineage>
        <taxon>Bacteria</taxon>
        <taxon>Bacillati</taxon>
        <taxon>Actinomycetota</taxon>
        <taxon>Actinomycetes</taxon>
        <taxon>Kitasatosporales</taxon>
        <taxon>Streptomycetaceae</taxon>
        <taxon>Streptomyces</taxon>
    </lineage>
</organism>
<dbReference type="InterPro" id="IPR002347">
    <property type="entry name" value="SDR_fam"/>
</dbReference>
<dbReference type="InterPro" id="IPR051122">
    <property type="entry name" value="SDR_DHRS6-like"/>
</dbReference>
<dbReference type="PRINTS" id="PR00080">
    <property type="entry name" value="SDRFAMILY"/>
</dbReference>
<dbReference type="Pfam" id="PF13561">
    <property type="entry name" value="adh_short_C2"/>
    <property type="match status" value="1"/>
</dbReference>
<accession>A0A1I6QPX8</accession>